<sequence length="191" mass="22321">METRDSDIRVALHQKLNKKYEDDSDTIILDELVLCHGKARADVAVINGSMIGYEIKSDRDTLRRLPNQIEAYNKIFDSITIITGESHLEEVKSVIPNWWGINVATPATNGEININTYRESKKNDTVEAFELIKFLLRDELLYLIDEYGLEKKYKRIPKFKIWPYILDNFSFEFIKDYVRNCLQARKTPVVD</sequence>
<name>A0A1G8PYZ9_9FIRM</name>
<dbReference type="InterPro" id="IPR047729">
    <property type="entry name" value="Sce7726-like"/>
</dbReference>
<reference evidence="1 2" key="1">
    <citation type="submission" date="2016-10" db="EMBL/GenBank/DDBJ databases">
        <authorList>
            <person name="de Groot N.N."/>
        </authorList>
    </citation>
    <scope>NUCLEOTIDE SEQUENCE [LARGE SCALE GENOMIC DNA]</scope>
    <source>
        <strain evidence="1 2">WG7</strain>
    </source>
</reference>
<protein>
    <recommendedName>
        <fullName evidence="3">Sce7726 family protein</fullName>
    </recommendedName>
</protein>
<gene>
    <name evidence="1" type="ORF">SAMN04515654_12171</name>
</gene>
<organism evidence="1 2">
    <name type="scientific">Halanaerobium congolense</name>
    <dbReference type="NCBI Taxonomy" id="54121"/>
    <lineage>
        <taxon>Bacteria</taxon>
        <taxon>Bacillati</taxon>
        <taxon>Bacillota</taxon>
        <taxon>Clostridia</taxon>
        <taxon>Halanaerobiales</taxon>
        <taxon>Halanaerobiaceae</taxon>
        <taxon>Halanaerobium</taxon>
    </lineage>
</organism>
<dbReference type="EMBL" id="FNEH01000021">
    <property type="protein sequence ID" value="SDI97455.1"/>
    <property type="molecule type" value="Genomic_DNA"/>
</dbReference>
<dbReference type="Proteomes" id="UP000198945">
    <property type="component" value="Unassembled WGS sequence"/>
</dbReference>
<evidence type="ECO:0008006" key="3">
    <source>
        <dbReference type="Google" id="ProtNLM"/>
    </source>
</evidence>
<dbReference type="NCBIfam" id="NF033832">
    <property type="entry name" value="sce7726_fam"/>
    <property type="match status" value="1"/>
</dbReference>
<proteinExistence type="predicted"/>
<evidence type="ECO:0000313" key="1">
    <source>
        <dbReference type="EMBL" id="SDI97455.1"/>
    </source>
</evidence>
<dbReference type="AlphaFoldDB" id="A0A1G8PYZ9"/>
<evidence type="ECO:0000313" key="2">
    <source>
        <dbReference type="Proteomes" id="UP000198945"/>
    </source>
</evidence>
<dbReference type="RefSeq" id="WP_089716444.1">
    <property type="nucleotide sequence ID" value="NZ_FNEH01000021.1"/>
</dbReference>
<accession>A0A1G8PYZ9</accession>